<gene>
    <name evidence="3" type="ORF">DESUT3_40800</name>
</gene>
<reference evidence="3 4" key="1">
    <citation type="journal article" date="2016" name="C (Basel)">
        <title>Selective Growth of and Electricity Production by Marine Exoelectrogenic Bacteria in Self-Aggregated Hydrogel of Microbially Reduced Graphene Oxide.</title>
        <authorList>
            <person name="Yoshida N."/>
            <person name="Goto Y."/>
            <person name="Miyata Y."/>
        </authorList>
    </citation>
    <scope>NUCLEOTIDE SEQUENCE [LARGE SCALE GENOMIC DNA]</scope>
    <source>
        <strain evidence="3 4">NIT-T3</strain>
    </source>
</reference>
<dbReference type="RefSeq" id="WP_221250381.1">
    <property type="nucleotide sequence ID" value="NZ_AP024355.1"/>
</dbReference>
<evidence type="ECO:0000313" key="3">
    <source>
        <dbReference type="EMBL" id="BCR07011.1"/>
    </source>
</evidence>
<evidence type="ECO:0000313" key="4">
    <source>
        <dbReference type="Proteomes" id="UP001319827"/>
    </source>
</evidence>
<sequence length="175" mass="19510">MTDPEAKLYRKSSHQGADLYYIGPALMENCKALVIEATVTPANGTAEREAALAMVKKVARGKGKRQRITLGADKNYDTQEFLGALQGRKVTPHVAQNNTSRASSAMDGRTTRHEGSKVSQRIRKRVEEIFGWMKTVGNYRSPKYRGADREGWHFTLVAAAYNLVRMRNILRASPA</sequence>
<name>A0ABN6E3T7_9BACT</name>
<evidence type="ECO:0000259" key="2">
    <source>
        <dbReference type="Pfam" id="PF01609"/>
    </source>
</evidence>
<feature type="region of interest" description="Disordered" evidence="1">
    <location>
        <begin position="96"/>
        <end position="120"/>
    </location>
</feature>
<protein>
    <recommendedName>
        <fullName evidence="2">Transposase IS4-like domain-containing protein</fullName>
    </recommendedName>
</protein>
<dbReference type="PANTHER" id="PTHR35604">
    <property type="entry name" value="TRANSPOSASE INSH FOR INSERTION SEQUENCE ELEMENT IS5A-RELATED"/>
    <property type="match status" value="1"/>
</dbReference>
<proteinExistence type="predicted"/>
<keyword evidence="4" id="KW-1185">Reference proteome</keyword>
<dbReference type="Proteomes" id="UP001319827">
    <property type="component" value="Chromosome"/>
</dbReference>
<dbReference type="EMBL" id="AP024355">
    <property type="protein sequence ID" value="BCR07011.1"/>
    <property type="molecule type" value="Genomic_DNA"/>
</dbReference>
<evidence type="ECO:0000256" key="1">
    <source>
        <dbReference type="SAM" id="MobiDB-lite"/>
    </source>
</evidence>
<organism evidence="3 4">
    <name type="scientific">Desulfuromonas versatilis</name>
    <dbReference type="NCBI Taxonomy" id="2802975"/>
    <lineage>
        <taxon>Bacteria</taxon>
        <taxon>Pseudomonadati</taxon>
        <taxon>Thermodesulfobacteriota</taxon>
        <taxon>Desulfuromonadia</taxon>
        <taxon>Desulfuromonadales</taxon>
        <taxon>Desulfuromonadaceae</taxon>
        <taxon>Desulfuromonas</taxon>
    </lineage>
</organism>
<reference evidence="3 4" key="2">
    <citation type="journal article" date="2021" name="Int. J. Syst. Evol. Microbiol.">
        <title>Isolation and Polyphasic Characterization of Desulfuromonas versatilis sp. Nov., an Electrogenic Bacteria Capable of Versatile Metabolism Isolated from a Graphene Oxide-Reducing Enrichment Culture.</title>
        <authorList>
            <person name="Xie L."/>
            <person name="Yoshida N."/>
            <person name="Ishii S."/>
            <person name="Meng L."/>
        </authorList>
    </citation>
    <scope>NUCLEOTIDE SEQUENCE [LARGE SCALE GENOMIC DNA]</scope>
    <source>
        <strain evidence="3 4">NIT-T3</strain>
    </source>
</reference>
<dbReference type="PANTHER" id="PTHR35604:SF2">
    <property type="entry name" value="TRANSPOSASE INSH FOR INSERTION SEQUENCE ELEMENT IS5A-RELATED"/>
    <property type="match status" value="1"/>
</dbReference>
<accession>A0ABN6E3T7</accession>
<dbReference type="Pfam" id="PF01609">
    <property type="entry name" value="DDE_Tnp_1"/>
    <property type="match status" value="1"/>
</dbReference>
<dbReference type="InterPro" id="IPR002559">
    <property type="entry name" value="Transposase_11"/>
</dbReference>
<feature type="domain" description="Transposase IS4-like" evidence="2">
    <location>
        <begin position="32"/>
        <end position="163"/>
    </location>
</feature>